<feature type="domain" description="Exocyst complex component Sec3 coiled-coil" evidence="6">
    <location>
        <begin position="234"/>
        <end position="363"/>
    </location>
</feature>
<dbReference type="GO" id="GO:0005546">
    <property type="term" value="F:phosphatidylinositol-4,5-bisphosphate binding"/>
    <property type="evidence" value="ECO:0007669"/>
    <property type="project" value="TreeGrafter"/>
</dbReference>
<feature type="compositionally biased region" description="Gly residues" evidence="5">
    <location>
        <begin position="170"/>
        <end position="184"/>
    </location>
</feature>
<dbReference type="AlphaFoldDB" id="A0AA85KJB7"/>
<evidence type="ECO:0000259" key="6">
    <source>
        <dbReference type="Pfam" id="PF09763"/>
    </source>
</evidence>
<evidence type="ECO:0000256" key="4">
    <source>
        <dbReference type="ARBA" id="ARBA00023054"/>
    </source>
</evidence>
<evidence type="ECO:0000256" key="1">
    <source>
        <dbReference type="ARBA" id="ARBA00006518"/>
    </source>
</evidence>
<sequence length="957" mass="107940">MTENLSTQLSKTFYPIDERVGASMRVVSGHQSRHKQKHIAFTISLTKPTSIQVYLIKVTEKNEIKKVLLCNVKNIRKIDCRDTKTQPSYELQIVTENKTWVFNASKLEEKRQFISLFCRIFATLLPHIFKDVELVNFPQNINISPIGQNESLDVLLMCKADPDAEDSSVTGGGGTAGGGDGAGGDGERPSDTNKVGEVGSPLSDGYRSLTKREEDDIRQFLDELDNESTLFNAAQLTERLQQQLAHIEGTNVHSIMASESQVLSLMSTLDSAIERAELLEKQLNNYYHFLEEVEDAMATLRDHDQLIQTTVDNRVNLLKVLEELINSLNVDPKYLRVLIEGDLNTQEGVTQCIEAAAYLDRIMNSGFKPGEEHLQAVEERMGELRNLRDAFAVKLSGYVNDTMLRFASQLGFIVNTGVNLPSLNDSPTSSTINGNPGSTITAGGSSATLEKKKHSLIVSNSYHVASELYATQRTNLLQLAPLIGNWLQTNRKDLYIEIKRMYVKKSQSFFRRQIQEVLKFTQDSITALVRPSKAKDSQRLDNMPSDVGSVMSLQVSDSNFLSQVENIFDNCFDKILTVIRTEQAFINQFFGFNLHPPSDKSPNAQKVYSGDELPTLLDCMFQLFDGVEQDVLNLVINCEQLLTILIMPLLISISRITENETAQNIGGIVEMTGGNAKQLQSPSASDMTKVQVTFIGNFLSRLIVETKRAFNRLIERLIMSFKMSKPSRKARCGILTIVRTYIEFAEGSITVFATSSRLVDLERAHGELVRSLMTEIDRVASESVKTPGEVVQLENYHRLCDILRRLKMSGLDEYRQDAKNRYTLALQEYTKNCMGRPLEKLASFFENVQSALEAGVRPEVVSYQFAFSKQELRKVIKEYPGKEVKRGLESLCKKVEKHLSDEENLFPVVWRSIQTEFMTQCLRFSNLIQQCYPDSGICLEFTVNDLQNYFAEIARSR</sequence>
<keyword evidence="4" id="KW-0175">Coiled coil</keyword>
<dbReference type="PANTHER" id="PTHR16092:SF14">
    <property type="entry name" value="EXOCYST COMPLEX COMPONENT 1 ISOFORM X1"/>
    <property type="match status" value="1"/>
</dbReference>
<keyword evidence="8" id="KW-1185">Reference proteome</keyword>
<dbReference type="Proteomes" id="UP000050795">
    <property type="component" value="Unassembled WGS sequence"/>
</dbReference>
<evidence type="ECO:0000256" key="5">
    <source>
        <dbReference type="SAM" id="MobiDB-lite"/>
    </source>
</evidence>
<dbReference type="PANTHER" id="PTHR16092">
    <property type="entry name" value="SEC3/SYNTAXIN-RELATED"/>
    <property type="match status" value="1"/>
</dbReference>
<accession>A0AA85KJB7</accession>
<feature type="domain" description="Exocyst complex component Sec3 C-terminal" evidence="7">
    <location>
        <begin position="688"/>
        <end position="934"/>
    </location>
</feature>
<evidence type="ECO:0000313" key="9">
    <source>
        <dbReference type="WBParaSite" id="TREG1_94260.2"/>
    </source>
</evidence>
<proteinExistence type="inferred from homology"/>
<dbReference type="GO" id="GO:0006893">
    <property type="term" value="P:Golgi to plasma membrane transport"/>
    <property type="evidence" value="ECO:0007669"/>
    <property type="project" value="TreeGrafter"/>
</dbReference>
<organism evidence="8 9">
    <name type="scientific">Trichobilharzia regenti</name>
    <name type="common">Nasal bird schistosome</name>
    <dbReference type="NCBI Taxonomy" id="157069"/>
    <lineage>
        <taxon>Eukaryota</taxon>
        <taxon>Metazoa</taxon>
        <taxon>Spiralia</taxon>
        <taxon>Lophotrochozoa</taxon>
        <taxon>Platyhelminthes</taxon>
        <taxon>Trematoda</taxon>
        <taxon>Digenea</taxon>
        <taxon>Strigeidida</taxon>
        <taxon>Schistosomatoidea</taxon>
        <taxon>Schistosomatidae</taxon>
        <taxon>Trichobilharzia</taxon>
    </lineage>
</organism>
<protein>
    <recommendedName>
        <fullName evidence="10">Exocyst complex component Sec3 PIP2-binding N-terminal domain-containing protein</fullName>
    </recommendedName>
</protein>
<dbReference type="GO" id="GO:0006887">
    <property type="term" value="P:exocytosis"/>
    <property type="evidence" value="ECO:0007669"/>
    <property type="project" value="UniProtKB-KW"/>
</dbReference>
<keyword evidence="3" id="KW-0268">Exocytosis</keyword>
<dbReference type="Pfam" id="PF09763">
    <property type="entry name" value="Sec3_CC"/>
    <property type="match status" value="1"/>
</dbReference>
<reference evidence="8" key="1">
    <citation type="submission" date="2022-06" db="EMBL/GenBank/DDBJ databases">
        <authorList>
            <person name="Berger JAMES D."/>
            <person name="Berger JAMES D."/>
        </authorList>
    </citation>
    <scope>NUCLEOTIDE SEQUENCE [LARGE SCALE GENOMIC DNA]</scope>
</reference>
<evidence type="ECO:0000259" key="7">
    <source>
        <dbReference type="Pfam" id="PF20654"/>
    </source>
</evidence>
<dbReference type="GO" id="GO:0005886">
    <property type="term" value="C:plasma membrane"/>
    <property type="evidence" value="ECO:0007669"/>
    <property type="project" value="TreeGrafter"/>
</dbReference>
<dbReference type="WBParaSite" id="TREG1_94260.2">
    <property type="protein sequence ID" value="TREG1_94260.2"/>
    <property type="gene ID" value="TREG1_94260"/>
</dbReference>
<dbReference type="CDD" id="cd14675">
    <property type="entry name" value="PH-SEC3_like"/>
    <property type="match status" value="1"/>
</dbReference>
<reference evidence="9" key="2">
    <citation type="submission" date="2023-11" db="UniProtKB">
        <authorList>
            <consortium name="WormBaseParasite"/>
        </authorList>
    </citation>
    <scope>IDENTIFICATION</scope>
</reference>
<name>A0AA85KJB7_TRIRE</name>
<dbReference type="GO" id="GO:0000145">
    <property type="term" value="C:exocyst"/>
    <property type="evidence" value="ECO:0007669"/>
    <property type="project" value="InterPro"/>
</dbReference>
<evidence type="ECO:0008006" key="10">
    <source>
        <dbReference type="Google" id="ProtNLM"/>
    </source>
</evidence>
<evidence type="ECO:0000256" key="3">
    <source>
        <dbReference type="ARBA" id="ARBA00022483"/>
    </source>
</evidence>
<dbReference type="InterPro" id="IPR048628">
    <property type="entry name" value="Sec3_C"/>
</dbReference>
<evidence type="ECO:0000256" key="2">
    <source>
        <dbReference type="ARBA" id="ARBA00022448"/>
    </source>
</evidence>
<comment type="similarity">
    <text evidence="1">Belongs to the SEC3 family.</text>
</comment>
<keyword evidence="2" id="KW-0813">Transport</keyword>
<dbReference type="Pfam" id="PF20654">
    <property type="entry name" value="Sec3_C-term"/>
    <property type="match status" value="1"/>
</dbReference>
<feature type="region of interest" description="Disordered" evidence="5">
    <location>
        <begin position="165"/>
        <end position="209"/>
    </location>
</feature>
<dbReference type="InterPro" id="IPR019160">
    <property type="entry name" value="Sec3_CC"/>
</dbReference>
<evidence type="ECO:0000313" key="8">
    <source>
        <dbReference type="Proteomes" id="UP000050795"/>
    </source>
</evidence>